<dbReference type="AlphaFoldDB" id="A0A517MDE6"/>
<dbReference type="Pfam" id="PF00072">
    <property type="entry name" value="Response_reg"/>
    <property type="match status" value="1"/>
</dbReference>
<accession>A0A517MDE6</accession>
<evidence type="ECO:0000256" key="3">
    <source>
        <dbReference type="ARBA" id="ARBA00022553"/>
    </source>
</evidence>
<dbReference type="InterPro" id="IPR008207">
    <property type="entry name" value="Sig_transdc_His_kin_Hpt_dom"/>
</dbReference>
<dbReference type="Proteomes" id="UP000320672">
    <property type="component" value="Chromosome"/>
</dbReference>
<feature type="domain" description="Histidine kinase" evidence="9">
    <location>
        <begin position="284"/>
        <end position="521"/>
    </location>
</feature>
<dbReference type="InterPro" id="IPR002545">
    <property type="entry name" value="CheW-lke_dom"/>
</dbReference>
<dbReference type="Pfam" id="PF02518">
    <property type="entry name" value="HATPase_c"/>
    <property type="match status" value="1"/>
</dbReference>
<dbReference type="GO" id="GO:0006935">
    <property type="term" value="P:chemotaxis"/>
    <property type="evidence" value="ECO:0007669"/>
    <property type="project" value="InterPro"/>
</dbReference>
<feature type="modified residue" description="4-aspartylphosphate" evidence="7">
    <location>
        <position position="727"/>
    </location>
</feature>
<evidence type="ECO:0000313" key="14">
    <source>
        <dbReference type="Proteomes" id="UP000320672"/>
    </source>
</evidence>
<proteinExistence type="predicted"/>
<dbReference type="Gene3D" id="3.40.50.2300">
    <property type="match status" value="1"/>
</dbReference>
<feature type="region of interest" description="Disordered" evidence="8">
    <location>
        <begin position="141"/>
        <end position="213"/>
    </location>
</feature>
<dbReference type="RefSeq" id="WP_145351089.1">
    <property type="nucleotide sequence ID" value="NZ_CP036262.1"/>
</dbReference>
<dbReference type="CDD" id="cd00088">
    <property type="entry name" value="HPT"/>
    <property type="match status" value="1"/>
</dbReference>
<dbReference type="FunFam" id="3.30.565.10:FF:000016">
    <property type="entry name" value="Chemotaxis protein CheA, putative"/>
    <property type="match status" value="1"/>
</dbReference>
<dbReference type="PRINTS" id="PR00344">
    <property type="entry name" value="BCTRLSENSOR"/>
</dbReference>
<evidence type="ECO:0000256" key="2">
    <source>
        <dbReference type="ARBA" id="ARBA00012438"/>
    </source>
</evidence>
<dbReference type="InterPro" id="IPR051315">
    <property type="entry name" value="Bact_Chemotaxis_CheA"/>
</dbReference>
<dbReference type="InterPro" id="IPR001789">
    <property type="entry name" value="Sig_transdc_resp-reg_receiver"/>
</dbReference>
<dbReference type="SUPFAM" id="SSF55874">
    <property type="entry name" value="ATPase domain of HSP90 chaperone/DNA topoisomerase II/histidine kinase"/>
    <property type="match status" value="1"/>
</dbReference>
<sequence length="795" mass="86247">MDRQELARLLMGTFLDELQEHVGGLSKDLLTLEKKPSPEERSEAIARLFRAAHSLKGAAAVVHADPIRDACHSMEDLFSELREGETDLNKQQTSVLLASVDAIEDYAKRMRAGDRLTEAPLHGLLNDLSELSIEQEQAVDLGATSAPSETPAAEKAPAEKTPSQQTELSQNPSVDSNANPSATSNEPTASELAPAQQTATSPADVSAPAAGPSRDMTAATIRVSSQKLDALLAHSGELLVARGRFACRVEEASELRDSAYELRKQWRESEALLRETLHRFEDPIADDENRQPLQALSLTHDRIQALTSKLESLAGGFDNDVRHLKQTCQVLDDEIYNVRMLPFAAACSGLERVVRDIASSSNKQIHLDLQFDGVEVDRSVLEGLKDPLIHLVRNAADHGVESSPERIAAGKNPEANIVISASLRGGQVEVVVRDDGRGFDLEKIRATATRHGIDIPDAPHEQARLVFAAGFSTAPMVTDLSGRGVGLDVVQNQIESLHGSVDVQFTEGQGTKFTLLVPLTLTTIRALLVETHQQQFAIPTPVIEQVIRFDASDLKMVGGNEVFIRNRKPTRLVALRTALGLTPPPPPGNAKRLAVILAVGEHRVALAVDEIHSEQEVLVKNLGARVRRLRHFSGCTLLPSGQVALVINATNVTRTALGIKTRSVVNSASGLQLSPPKRVLVVEDSVTTRTLMVNIFQTAGFDVAGATDGENALQILQEQSFDLIVSDVDMPKMDGFTLTDRVRKQPSHSEVPVILVTARGSDHDKQRGIDVGANAYIEKGSFDQQILLKTAHQLL</sequence>
<feature type="compositionally biased region" description="Low complexity" evidence="8">
    <location>
        <begin position="145"/>
        <end position="163"/>
    </location>
</feature>
<dbReference type="SMART" id="SM00448">
    <property type="entry name" value="REC"/>
    <property type="match status" value="1"/>
</dbReference>
<dbReference type="PROSITE" id="PS50851">
    <property type="entry name" value="CHEW"/>
    <property type="match status" value="1"/>
</dbReference>
<feature type="domain" description="HPt" evidence="12">
    <location>
        <begin position="3"/>
        <end position="113"/>
    </location>
</feature>
<evidence type="ECO:0000256" key="5">
    <source>
        <dbReference type="ARBA" id="ARBA00022777"/>
    </source>
</evidence>
<evidence type="ECO:0000256" key="4">
    <source>
        <dbReference type="ARBA" id="ARBA00022679"/>
    </source>
</evidence>
<dbReference type="InterPro" id="IPR011006">
    <property type="entry name" value="CheY-like_superfamily"/>
</dbReference>
<reference evidence="13 14" key="1">
    <citation type="submission" date="2019-02" db="EMBL/GenBank/DDBJ databases">
        <title>Deep-cultivation of Planctomycetes and their phenomic and genomic characterization uncovers novel biology.</title>
        <authorList>
            <person name="Wiegand S."/>
            <person name="Jogler M."/>
            <person name="Boedeker C."/>
            <person name="Pinto D."/>
            <person name="Vollmers J."/>
            <person name="Rivas-Marin E."/>
            <person name="Kohn T."/>
            <person name="Peeters S.H."/>
            <person name="Heuer A."/>
            <person name="Rast P."/>
            <person name="Oberbeckmann S."/>
            <person name="Bunk B."/>
            <person name="Jeske O."/>
            <person name="Meyerdierks A."/>
            <person name="Storesund J.E."/>
            <person name="Kallscheuer N."/>
            <person name="Luecker S."/>
            <person name="Lage O.M."/>
            <person name="Pohl T."/>
            <person name="Merkel B.J."/>
            <person name="Hornburger P."/>
            <person name="Mueller R.-W."/>
            <person name="Bruemmer F."/>
            <person name="Labrenz M."/>
            <person name="Spormann A.M."/>
            <person name="Op den Camp H."/>
            <person name="Overmann J."/>
            <person name="Amann R."/>
            <person name="Jetten M.S.M."/>
            <person name="Mascher T."/>
            <person name="Medema M.H."/>
            <person name="Devos D.P."/>
            <person name="Kaster A.-K."/>
            <person name="Ovreas L."/>
            <person name="Rohde M."/>
            <person name="Galperin M.Y."/>
            <person name="Jogler C."/>
        </authorList>
    </citation>
    <scope>NUCLEOTIDE SEQUENCE [LARGE SCALE GENOMIC DNA]</scope>
    <source>
        <strain evidence="13 14">FF011L</strain>
    </source>
</reference>
<dbReference type="PANTHER" id="PTHR43395">
    <property type="entry name" value="SENSOR HISTIDINE KINASE CHEA"/>
    <property type="match status" value="1"/>
</dbReference>
<protein>
    <recommendedName>
        <fullName evidence="2">histidine kinase</fullName>
        <ecNumber evidence="2">2.7.13.3</ecNumber>
    </recommendedName>
</protein>
<evidence type="ECO:0000259" key="12">
    <source>
        <dbReference type="PROSITE" id="PS50894"/>
    </source>
</evidence>
<evidence type="ECO:0000256" key="6">
    <source>
        <dbReference type="PROSITE-ProRule" id="PRU00110"/>
    </source>
</evidence>
<dbReference type="GO" id="GO:0005737">
    <property type="term" value="C:cytoplasm"/>
    <property type="evidence" value="ECO:0007669"/>
    <property type="project" value="InterPro"/>
</dbReference>
<dbReference type="SMART" id="SM00387">
    <property type="entry name" value="HATPase_c"/>
    <property type="match status" value="1"/>
</dbReference>
<evidence type="ECO:0000256" key="7">
    <source>
        <dbReference type="PROSITE-ProRule" id="PRU00169"/>
    </source>
</evidence>
<dbReference type="Pfam" id="PF01584">
    <property type="entry name" value="CheW"/>
    <property type="match status" value="1"/>
</dbReference>
<dbReference type="InterPro" id="IPR003594">
    <property type="entry name" value="HATPase_dom"/>
</dbReference>
<feature type="modified residue" description="Phosphohistidine" evidence="6">
    <location>
        <position position="53"/>
    </location>
</feature>
<dbReference type="Gene3D" id="3.30.565.10">
    <property type="entry name" value="Histidine kinase-like ATPase, C-terminal domain"/>
    <property type="match status" value="1"/>
</dbReference>
<feature type="compositionally biased region" description="Polar residues" evidence="8">
    <location>
        <begin position="164"/>
        <end position="188"/>
    </location>
</feature>
<dbReference type="EMBL" id="CP036262">
    <property type="protein sequence ID" value="QDS92911.1"/>
    <property type="molecule type" value="Genomic_DNA"/>
</dbReference>
<keyword evidence="14" id="KW-1185">Reference proteome</keyword>
<organism evidence="13 14">
    <name type="scientific">Roseimaritima multifibrata</name>
    <dbReference type="NCBI Taxonomy" id="1930274"/>
    <lineage>
        <taxon>Bacteria</taxon>
        <taxon>Pseudomonadati</taxon>
        <taxon>Planctomycetota</taxon>
        <taxon>Planctomycetia</taxon>
        <taxon>Pirellulales</taxon>
        <taxon>Pirellulaceae</taxon>
        <taxon>Roseimaritima</taxon>
    </lineage>
</organism>
<dbReference type="SMART" id="SM00260">
    <property type="entry name" value="CheW"/>
    <property type="match status" value="1"/>
</dbReference>
<dbReference type="InterPro" id="IPR036061">
    <property type="entry name" value="CheW-like_dom_sf"/>
</dbReference>
<evidence type="ECO:0000313" key="13">
    <source>
        <dbReference type="EMBL" id="QDS92911.1"/>
    </source>
</evidence>
<evidence type="ECO:0000259" key="9">
    <source>
        <dbReference type="PROSITE" id="PS50109"/>
    </source>
</evidence>
<dbReference type="InterPro" id="IPR036890">
    <property type="entry name" value="HATPase_C_sf"/>
</dbReference>
<dbReference type="SUPFAM" id="SSF47226">
    <property type="entry name" value="Histidine-containing phosphotransfer domain, HPT domain"/>
    <property type="match status" value="1"/>
</dbReference>
<feature type="domain" description="Response regulatory" evidence="10">
    <location>
        <begin position="678"/>
        <end position="794"/>
    </location>
</feature>
<dbReference type="SMART" id="SM01231">
    <property type="entry name" value="H-kinase_dim"/>
    <property type="match status" value="1"/>
</dbReference>
<dbReference type="InterPro" id="IPR004105">
    <property type="entry name" value="CheA-like_dim"/>
</dbReference>
<dbReference type="PROSITE" id="PS50109">
    <property type="entry name" value="HIS_KIN"/>
    <property type="match status" value="1"/>
</dbReference>
<dbReference type="SMART" id="SM00073">
    <property type="entry name" value="HPT"/>
    <property type="match status" value="1"/>
</dbReference>
<dbReference type="PROSITE" id="PS50110">
    <property type="entry name" value="RESPONSE_REGULATORY"/>
    <property type="match status" value="1"/>
</dbReference>
<dbReference type="GO" id="GO:0000155">
    <property type="term" value="F:phosphorelay sensor kinase activity"/>
    <property type="evidence" value="ECO:0007669"/>
    <property type="project" value="InterPro"/>
</dbReference>
<keyword evidence="3 7" id="KW-0597">Phosphoprotein</keyword>
<dbReference type="EC" id="2.7.13.3" evidence="2"/>
<evidence type="ECO:0000259" key="11">
    <source>
        <dbReference type="PROSITE" id="PS50851"/>
    </source>
</evidence>
<dbReference type="Pfam" id="PF01627">
    <property type="entry name" value="Hpt"/>
    <property type="match status" value="1"/>
</dbReference>
<dbReference type="OrthoDB" id="9803176at2"/>
<keyword evidence="4 13" id="KW-0808">Transferase</keyword>
<evidence type="ECO:0000256" key="1">
    <source>
        <dbReference type="ARBA" id="ARBA00000085"/>
    </source>
</evidence>
<dbReference type="Gene3D" id="1.20.120.160">
    <property type="entry name" value="HPT domain"/>
    <property type="match status" value="1"/>
</dbReference>
<evidence type="ECO:0000256" key="8">
    <source>
        <dbReference type="SAM" id="MobiDB-lite"/>
    </source>
</evidence>
<dbReference type="SUPFAM" id="SSF50341">
    <property type="entry name" value="CheW-like"/>
    <property type="match status" value="1"/>
</dbReference>
<dbReference type="Gene3D" id="2.30.30.40">
    <property type="entry name" value="SH3 Domains"/>
    <property type="match status" value="1"/>
</dbReference>
<dbReference type="InterPro" id="IPR005467">
    <property type="entry name" value="His_kinase_dom"/>
</dbReference>
<dbReference type="KEGG" id="rml:FF011L_16650"/>
<evidence type="ECO:0000259" key="10">
    <source>
        <dbReference type="PROSITE" id="PS50110"/>
    </source>
</evidence>
<gene>
    <name evidence="13" type="primary">frzE</name>
    <name evidence="13" type="ORF">FF011L_16650</name>
</gene>
<dbReference type="PROSITE" id="PS50894">
    <property type="entry name" value="HPT"/>
    <property type="match status" value="1"/>
</dbReference>
<dbReference type="SUPFAM" id="SSF52172">
    <property type="entry name" value="CheY-like"/>
    <property type="match status" value="1"/>
</dbReference>
<dbReference type="InterPro" id="IPR036641">
    <property type="entry name" value="HPT_dom_sf"/>
</dbReference>
<feature type="domain" description="CheW-like" evidence="11">
    <location>
        <begin position="523"/>
        <end position="658"/>
    </location>
</feature>
<dbReference type="InterPro" id="IPR004358">
    <property type="entry name" value="Sig_transdc_His_kin-like_C"/>
</dbReference>
<dbReference type="PANTHER" id="PTHR43395:SF1">
    <property type="entry name" value="CHEMOTAXIS PROTEIN CHEA"/>
    <property type="match status" value="1"/>
</dbReference>
<keyword evidence="5" id="KW-0418">Kinase</keyword>
<comment type="catalytic activity">
    <reaction evidence="1">
        <text>ATP + protein L-histidine = ADP + protein N-phospho-L-histidine.</text>
        <dbReference type="EC" id="2.7.13.3"/>
    </reaction>
</comment>
<dbReference type="Pfam" id="PF02895">
    <property type="entry name" value="H-kinase_dim"/>
    <property type="match status" value="1"/>
</dbReference>
<name>A0A517MDE6_9BACT</name>